<dbReference type="KEGG" id="osn:115215747"/>
<dbReference type="RefSeq" id="XP_029640903.1">
    <property type="nucleotide sequence ID" value="XM_029785043.2"/>
</dbReference>
<name>A0A6P7SRX1_9MOLL</name>
<sequence>MASRVENITLRYCSTCILILICSLFFARANSIYKEEDDIPDCGTHAACKTVIEYGERMYSSKLDICKCRNETSCPTSNSIVRYIGVKTDEPCPRFTMYYCKPLHFENIKTCKEGEVSMSFKGSKMLPSTVKEVFCRCPKSDPLHLTSIENYGFKKTEFYSCSMPACNTTDVEHVCRKNTNSKSAHFLCRCPYKQACDKQHPSISNSVQCQQVSHSV</sequence>
<accession>A0A6P7SRX1</accession>
<dbReference type="AlphaFoldDB" id="A0A6P7SRX1"/>
<protein>
    <submittedName>
        <fullName evidence="2">Uncharacterized protein LOC115215747 isoform X1</fullName>
    </submittedName>
</protein>
<gene>
    <name evidence="2" type="primary">LOC115215747</name>
</gene>
<dbReference type="Proteomes" id="UP000515154">
    <property type="component" value="Linkage group LG9"/>
</dbReference>
<keyword evidence="1" id="KW-1185">Reference proteome</keyword>
<reference evidence="2" key="1">
    <citation type="submission" date="2025-08" db="UniProtKB">
        <authorList>
            <consortium name="RefSeq"/>
        </authorList>
    </citation>
    <scope>IDENTIFICATION</scope>
</reference>
<evidence type="ECO:0000313" key="2">
    <source>
        <dbReference type="RefSeq" id="XP_029640903.1"/>
    </source>
</evidence>
<evidence type="ECO:0000313" key="1">
    <source>
        <dbReference type="Proteomes" id="UP000515154"/>
    </source>
</evidence>
<proteinExistence type="predicted"/>
<organism evidence="1 2">
    <name type="scientific">Octopus sinensis</name>
    <name type="common">East Asian common octopus</name>
    <dbReference type="NCBI Taxonomy" id="2607531"/>
    <lineage>
        <taxon>Eukaryota</taxon>
        <taxon>Metazoa</taxon>
        <taxon>Spiralia</taxon>
        <taxon>Lophotrochozoa</taxon>
        <taxon>Mollusca</taxon>
        <taxon>Cephalopoda</taxon>
        <taxon>Coleoidea</taxon>
        <taxon>Octopodiformes</taxon>
        <taxon>Octopoda</taxon>
        <taxon>Incirrata</taxon>
        <taxon>Octopodidae</taxon>
        <taxon>Octopus</taxon>
    </lineage>
</organism>